<dbReference type="Gene3D" id="3.40.50.620">
    <property type="entry name" value="HUPs"/>
    <property type="match status" value="1"/>
</dbReference>
<dbReference type="KEGG" id="amin:AUMI_114590"/>
<dbReference type="OrthoDB" id="9772484at2"/>
<proteinExistence type="inferred from homology"/>
<protein>
    <submittedName>
        <fullName evidence="8">Deoxyribodipyrimidine photolyase</fullName>
    </submittedName>
</protein>
<dbReference type="InterPro" id="IPR006050">
    <property type="entry name" value="DNA_photolyase_N"/>
</dbReference>
<accession>A0A173LZQ6</accession>
<keyword evidence="2 4" id="KW-0274">FAD</keyword>
<keyword evidence="1 4" id="KW-0285">Flavoprotein</keyword>
<dbReference type="PANTHER" id="PTHR11455">
    <property type="entry name" value="CRYPTOCHROME"/>
    <property type="match status" value="1"/>
</dbReference>
<dbReference type="GeneID" id="80452652"/>
<evidence type="ECO:0000256" key="4">
    <source>
        <dbReference type="PIRSR" id="PIRSR602081-1"/>
    </source>
</evidence>
<evidence type="ECO:0000313" key="9">
    <source>
        <dbReference type="Proteomes" id="UP000243847"/>
    </source>
</evidence>
<dbReference type="EMBL" id="AP017457">
    <property type="protein sequence ID" value="BAV00002.1"/>
    <property type="molecule type" value="Genomic_DNA"/>
</dbReference>
<feature type="site" description="Electron transfer via tryptophanyl radical" evidence="5">
    <location>
        <position position="367"/>
    </location>
</feature>
<evidence type="ECO:0000259" key="7">
    <source>
        <dbReference type="PROSITE" id="PS51645"/>
    </source>
</evidence>
<dbReference type="PROSITE" id="PS51645">
    <property type="entry name" value="PHR_CRY_ALPHA_BETA"/>
    <property type="match status" value="1"/>
</dbReference>
<dbReference type="SUPFAM" id="SSF48173">
    <property type="entry name" value="Cryptochrome/photolyase FAD-binding domain"/>
    <property type="match status" value="1"/>
</dbReference>
<dbReference type="GO" id="GO:0006950">
    <property type="term" value="P:response to stress"/>
    <property type="evidence" value="ECO:0007669"/>
    <property type="project" value="UniProtKB-ARBA"/>
</dbReference>
<comment type="similarity">
    <text evidence="6">Belongs to the DNA photolyase family.</text>
</comment>
<keyword evidence="3 6" id="KW-0157">Chromophore</keyword>
<dbReference type="GO" id="GO:0003904">
    <property type="term" value="F:deoxyribodipyrimidine photo-lyase activity"/>
    <property type="evidence" value="ECO:0007669"/>
    <property type="project" value="TreeGrafter"/>
</dbReference>
<evidence type="ECO:0000256" key="5">
    <source>
        <dbReference type="PIRSR" id="PIRSR602081-2"/>
    </source>
</evidence>
<dbReference type="InterPro" id="IPR036155">
    <property type="entry name" value="Crypto/Photolyase_N_sf"/>
</dbReference>
<dbReference type="InterPro" id="IPR018394">
    <property type="entry name" value="DNA_photolyase_1_CS_C"/>
</dbReference>
<evidence type="ECO:0000256" key="2">
    <source>
        <dbReference type="ARBA" id="ARBA00022827"/>
    </source>
</evidence>
<evidence type="ECO:0000256" key="1">
    <source>
        <dbReference type="ARBA" id="ARBA00022630"/>
    </source>
</evidence>
<feature type="site" description="Electron transfer via tryptophanyl radical" evidence="5">
    <location>
        <position position="390"/>
    </location>
</feature>
<sequence>MTCTIVWLRDDLRVADNPALAAAIEHGEPVVVVYILDEVSPGIRPLGGATKWWLHHSLVALSDKVRRLGGELILKQGASADIIRGLIRETNASALYWNRRYGKPERDLDASIKEYAKASGVDAHSFQANVLFEPWTVRTGNDTPYTVFTPFWKSCVNRPTPPRLPIPAPTELIPPATQPASDELDSWNLLPTSPNWALAFDHRWNVGENGAHQALERFFDSRITRYAKGRDFPSEYSTSELSPHLRWGEISPFQIWHATDEFRRKMGNTPEITTNATKFLSELGWREFSYHLLYHWPELATVNFDARFDHFPWGPADPDILDAWQQGRTGIPLVDAGMRELWQTGYMHNRVRMVAASFLIKNLLIDWRIGEAWFWDTLVDADPASNAASWQWVAGSGADAAPYFRVFNPKLQAEKFDPKGEYLHRYLGDYEHPMLSGYPEPIIDLLETRNRALEAFKTLGDIPRQIRPPVVDL</sequence>
<dbReference type="GO" id="GO:0009416">
    <property type="term" value="P:response to light stimulus"/>
    <property type="evidence" value="ECO:0007669"/>
    <property type="project" value="TreeGrafter"/>
</dbReference>
<dbReference type="SUPFAM" id="SSF52425">
    <property type="entry name" value="Cryptochrome/photolyase, N-terminal domain"/>
    <property type="match status" value="1"/>
</dbReference>
<dbReference type="PRINTS" id="PR00147">
    <property type="entry name" value="DNAPHOTLYASE"/>
</dbReference>
<dbReference type="Gene3D" id="1.10.579.10">
    <property type="entry name" value="DNA Cyclobutane Dipyrimidine Photolyase, subunit A, domain 3"/>
    <property type="match status" value="1"/>
</dbReference>
<dbReference type="PROSITE" id="PS00691">
    <property type="entry name" value="DNA_PHOTOLYASES_1_2"/>
    <property type="match status" value="1"/>
</dbReference>
<keyword evidence="8" id="KW-0456">Lyase</keyword>
<feature type="binding site" evidence="4">
    <location>
        <position position="279"/>
    </location>
    <ligand>
        <name>FAD</name>
        <dbReference type="ChEBI" id="CHEBI:57692"/>
    </ligand>
</feature>
<feature type="binding site" evidence="4">
    <location>
        <begin position="380"/>
        <end position="382"/>
    </location>
    <ligand>
        <name>FAD</name>
        <dbReference type="ChEBI" id="CHEBI:57692"/>
    </ligand>
</feature>
<dbReference type="GO" id="GO:0071949">
    <property type="term" value="F:FAD binding"/>
    <property type="evidence" value="ECO:0007669"/>
    <property type="project" value="TreeGrafter"/>
</dbReference>
<name>A0A173LZQ6_9MICO</name>
<feature type="binding site" evidence="4">
    <location>
        <begin position="238"/>
        <end position="242"/>
    </location>
    <ligand>
        <name>FAD</name>
        <dbReference type="ChEBI" id="CHEBI:57692"/>
    </ligand>
</feature>
<dbReference type="Pfam" id="PF00875">
    <property type="entry name" value="DNA_photolyase"/>
    <property type="match status" value="1"/>
</dbReference>
<dbReference type="PROSITE" id="PS00394">
    <property type="entry name" value="DNA_PHOTOLYASES_1_1"/>
    <property type="match status" value="1"/>
</dbReference>
<evidence type="ECO:0000256" key="6">
    <source>
        <dbReference type="RuleBase" id="RU004182"/>
    </source>
</evidence>
<dbReference type="InterPro" id="IPR036134">
    <property type="entry name" value="Crypto/Photolyase_FAD-like_sf"/>
</dbReference>
<dbReference type="Proteomes" id="UP000243847">
    <property type="component" value="Chromosome sequence1"/>
</dbReference>
<dbReference type="RefSeq" id="WP_096383072.1">
    <property type="nucleotide sequence ID" value="NZ_AP017457.1"/>
</dbReference>
<evidence type="ECO:0000256" key="3">
    <source>
        <dbReference type="ARBA" id="ARBA00022991"/>
    </source>
</evidence>
<dbReference type="Pfam" id="PF03441">
    <property type="entry name" value="FAD_binding_7"/>
    <property type="match status" value="1"/>
</dbReference>
<dbReference type="Gene3D" id="1.25.40.80">
    <property type="match status" value="1"/>
</dbReference>
<feature type="binding site" evidence="4">
    <location>
        <position position="226"/>
    </location>
    <ligand>
        <name>FAD</name>
        <dbReference type="ChEBI" id="CHEBI:57692"/>
    </ligand>
</feature>
<dbReference type="GO" id="GO:0003677">
    <property type="term" value="F:DNA binding"/>
    <property type="evidence" value="ECO:0007669"/>
    <property type="project" value="TreeGrafter"/>
</dbReference>
<feature type="site" description="Electron transfer via tryptophanyl radical" evidence="5">
    <location>
        <position position="313"/>
    </location>
</feature>
<dbReference type="InterPro" id="IPR002081">
    <property type="entry name" value="Cryptochrome/DNA_photolyase_1"/>
</dbReference>
<dbReference type="GO" id="GO:0006139">
    <property type="term" value="P:nucleobase-containing compound metabolic process"/>
    <property type="evidence" value="ECO:0007669"/>
    <property type="project" value="UniProtKB-ARBA"/>
</dbReference>
<evidence type="ECO:0000313" key="8">
    <source>
        <dbReference type="EMBL" id="BAV00002.1"/>
    </source>
</evidence>
<dbReference type="PANTHER" id="PTHR11455:SF9">
    <property type="entry name" value="CRYPTOCHROME CIRCADIAN CLOCK 5 ISOFORM X1"/>
    <property type="match status" value="1"/>
</dbReference>
<feature type="domain" description="Photolyase/cryptochrome alpha/beta" evidence="7">
    <location>
        <begin position="2"/>
        <end position="131"/>
    </location>
</feature>
<dbReference type="InterPro" id="IPR014729">
    <property type="entry name" value="Rossmann-like_a/b/a_fold"/>
</dbReference>
<dbReference type="InterPro" id="IPR005101">
    <property type="entry name" value="Cryptochr/Photolyase_FAD-bd"/>
</dbReference>
<organism evidence="8 9">
    <name type="scientific">Aurantimicrobium minutum</name>
    <dbReference type="NCBI Taxonomy" id="708131"/>
    <lineage>
        <taxon>Bacteria</taxon>
        <taxon>Bacillati</taxon>
        <taxon>Actinomycetota</taxon>
        <taxon>Actinomycetes</taxon>
        <taxon>Micrococcales</taxon>
        <taxon>Microbacteriaceae</taxon>
        <taxon>Aurantimicrobium</taxon>
    </lineage>
</organism>
<comment type="cofactor">
    <cofactor evidence="4">
        <name>FAD</name>
        <dbReference type="ChEBI" id="CHEBI:57692"/>
    </cofactor>
    <text evidence="4">Binds 1 FAD per subunit.</text>
</comment>
<reference evidence="8 9" key="1">
    <citation type="journal article" date="2016" name="Genome Announc.">
        <title>Complete Genome Sequence of Aurantimicrobium minutum Type Strain KNCT, a Planktonic Ultramicrobacterium Isolated from River Water.</title>
        <authorList>
            <person name="Nakai R."/>
            <person name="Fujisawa T."/>
            <person name="Nakamura Y."/>
            <person name="Nishide H."/>
            <person name="Uchiyama I."/>
            <person name="Baba T."/>
            <person name="Toyoda A."/>
            <person name="Fujiyama A."/>
            <person name="Naganuma T."/>
            <person name="Niki H."/>
        </authorList>
    </citation>
    <scope>NUCLEOTIDE SEQUENCE [LARGE SCALE GENOMIC DNA]</scope>
    <source>
        <strain evidence="8 9">KNC</strain>
    </source>
</reference>
<dbReference type="AlphaFoldDB" id="A0A173LZQ6"/>
<gene>
    <name evidence="8" type="ORF">AUMI_114590</name>
</gene>